<feature type="domain" description="Hypersensitivity response secretion-like HrpJ" evidence="1">
    <location>
        <begin position="47"/>
        <end position="206"/>
    </location>
</feature>
<proteinExistence type="predicted"/>
<protein>
    <submittedName>
        <fullName evidence="2">Invasion protein</fullName>
    </submittedName>
</protein>
<dbReference type="Gene3D" id="1.10.150.630">
    <property type="match status" value="1"/>
</dbReference>
<keyword evidence="3" id="KW-1185">Reference proteome</keyword>
<dbReference type="GO" id="GO:0050709">
    <property type="term" value="P:negative regulation of protein secretion"/>
    <property type="evidence" value="ECO:0007669"/>
    <property type="project" value="InterPro"/>
</dbReference>
<dbReference type="InterPro" id="IPR003520">
    <property type="entry name" value="Invas_InvE"/>
</dbReference>
<dbReference type="Pfam" id="PF07201">
    <property type="entry name" value="HrpJ"/>
    <property type="match status" value="1"/>
</dbReference>
<dbReference type="OrthoDB" id="7028879at2"/>
<gene>
    <name evidence="2" type="ORF">JT31_22560</name>
</gene>
<dbReference type="KEGG" id="cnt:JT31_22560"/>
<evidence type="ECO:0000313" key="2">
    <source>
        <dbReference type="EMBL" id="AIR07294.1"/>
    </source>
</evidence>
<organism evidence="2 3">
    <name type="scientific">Cedecea neteri</name>
    <dbReference type="NCBI Taxonomy" id="158822"/>
    <lineage>
        <taxon>Bacteria</taxon>
        <taxon>Pseudomonadati</taxon>
        <taxon>Pseudomonadota</taxon>
        <taxon>Gammaproteobacteria</taxon>
        <taxon>Enterobacterales</taxon>
        <taxon>Enterobacteriaceae</taxon>
        <taxon>Cedecea</taxon>
    </lineage>
</organism>
<dbReference type="SUPFAM" id="SSF140591">
    <property type="entry name" value="Type III secretion system domain"/>
    <property type="match status" value="1"/>
</dbReference>
<dbReference type="GO" id="GO:0030254">
    <property type="term" value="P:protein secretion by the type III secretion system"/>
    <property type="evidence" value="ECO:0007669"/>
    <property type="project" value="InterPro"/>
</dbReference>
<dbReference type="Proteomes" id="UP000029481">
    <property type="component" value="Chromosome"/>
</dbReference>
<dbReference type="EMBL" id="CP009451">
    <property type="protein sequence ID" value="AIR07294.1"/>
    <property type="molecule type" value="Genomic_DNA"/>
</dbReference>
<dbReference type="GO" id="GO:0009986">
    <property type="term" value="C:cell surface"/>
    <property type="evidence" value="ECO:0007669"/>
    <property type="project" value="InterPro"/>
</dbReference>
<dbReference type="PRINTS" id="PR01344">
    <property type="entry name" value="INVEPROTEIN"/>
</dbReference>
<dbReference type="AlphaFoldDB" id="A0A089Q9W7"/>
<dbReference type="InterPro" id="IPR013401">
    <property type="entry name" value="T3SS_LcrE"/>
</dbReference>
<evidence type="ECO:0000313" key="3">
    <source>
        <dbReference type="Proteomes" id="UP000029481"/>
    </source>
</evidence>
<dbReference type="NCBIfam" id="TIGR02568">
    <property type="entry name" value="LcrE"/>
    <property type="match status" value="1"/>
</dbReference>
<accession>A0A089Q9W7</accession>
<dbReference type="GO" id="GO:0019867">
    <property type="term" value="C:outer membrane"/>
    <property type="evidence" value="ECO:0007669"/>
    <property type="project" value="InterPro"/>
</dbReference>
<name>A0A089Q9W7_9ENTR</name>
<evidence type="ECO:0000259" key="1">
    <source>
        <dbReference type="Pfam" id="PF07201"/>
    </source>
</evidence>
<reference evidence="2 3" key="1">
    <citation type="submission" date="2014-09" db="EMBL/GenBank/DDBJ databases">
        <title>Cedecea neteri SSMD04 Genome Sequencing.</title>
        <authorList>
            <person name="Tan J.-Y."/>
        </authorList>
    </citation>
    <scope>NUCLEOTIDE SEQUENCE [LARGE SCALE GENOMIC DNA]</scope>
    <source>
        <strain evidence="2 3">SSMD04</strain>
    </source>
</reference>
<sequence>MDIRSVAGVDFNRIEPQIPENRSAAGQPVFDAGEEALPVNLQEEMSNAAEEMADLLSAFGRFSKAGRKNDSTDNDFVSSMLEDLADEKLDTLIKHVAKLRDLNNLLNFARQLFPNDSDLMLALREMLLSRQLSELQKKKIKEAIADLEKFGDTKKMQSGMNVGRLAKRFSDGSGDRPLSAKDLRNSYLNFLELEMPAGFIYKDWIDVYGYQNRTRLLAFTLSALIADMKANEPGIHSSEFGPLSAKLSDARLLHTLDQLLNESFAKFPFRGQMRNNQLMLGEADIVGLYIAGLVDTDDFKLALKEFSKNFMSLLLLKQRSMVIQELRNVYNMTPEFLFVDTLYREVIVNHLAALLRKMLEKEKNTGIWNEYYK</sequence>
<dbReference type="InterPro" id="IPR010812">
    <property type="entry name" value="HrpJ-like"/>
</dbReference>